<dbReference type="InterPro" id="IPR026037">
    <property type="entry name" value="PgpA"/>
</dbReference>
<dbReference type="Pfam" id="PF04608">
    <property type="entry name" value="PgpA"/>
    <property type="match status" value="1"/>
</dbReference>
<keyword evidence="1" id="KW-0472">Membrane</keyword>
<dbReference type="InterPro" id="IPR036681">
    <property type="entry name" value="PgpA-like_sf"/>
</dbReference>
<reference evidence="3 4" key="1">
    <citation type="submission" date="2017-04" db="EMBL/GenBank/DDBJ databases">
        <authorList>
            <person name="Afonso C.L."/>
            <person name="Miller P.J."/>
            <person name="Scott M.A."/>
            <person name="Spackman E."/>
            <person name="Goraichik I."/>
            <person name="Dimitrov K.M."/>
            <person name="Suarez D.L."/>
            <person name="Swayne D.E."/>
        </authorList>
    </citation>
    <scope>NUCLEOTIDE SEQUENCE [LARGE SCALE GENOMIC DNA]</scope>
    <source>
        <strain evidence="3 4">DSM 13146</strain>
    </source>
</reference>
<feature type="transmembrane region" description="Helical" evidence="1">
    <location>
        <begin position="52"/>
        <end position="70"/>
    </location>
</feature>
<dbReference type="EMBL" id="FWXF01000008">
    <property type="protein sequence ID" value="SMC23549.1"/>
    <property type="molecule type" value="Genomic_DNA"/>
</dbReference>
<feature type="transmembrane region" description="Helical" evidence="1">
    <location>
        <begin position="134"/>
        <end position="160"/>
    </location>
</feature>
<dbReference type="OrthoDB" id="9804091at2"/>
<keyword evidence="1" id="KW-1133">Transmembrane helix</keyword>
<feature type="domain" description="YutG/PgpA" evidence="2">
    <location>
        <begin position="19"/>
        <end position="156"/>
    </location>
</feature>
<evidence type="ECO:0000313" key="3">
    <source>
        <dbReference type="EMBL" id="SMC23549.1"/>
    </source>
</evidence>
<dbReference type="AlphaFoldDB" id="A0A1W1XHV6"/>
<dbReference type="STRING" id="1121390.SAMN02746041_01756"/>
<dbReference type="GO" id="GO:0008962">
    <property type="term" value="F:phosphatidylglycerophosphatase activity"/>
    <property type="evidence" value="ECO:0007669"/>
    <property type="project" value="InterPro"/>
</dbReference>
<proteinExistence type="predicted"/>
<feature type="transmembrane region" description="Helical" evidence="1">
    <location>
        <begin position="90"/>
        <end position="114"/>
    </location>
</feature>
<evidence type="ECO:0000313" key="4">
    <source>
        <dbReference type="Proteomes" id="UP000192783"/>
    </source>
</evidence>
<keyword evidence="4" id="KW-1185">Reference proteome</keyword>
<dbReference type="PANTHER" id="PTHR36305">
    <property type="entry name" value="PHOSPHATIDYLGLYCEROPHOSPHATASE A"/>
    <property type="match status" value="1"/>
</dbReference>
<evidence type="ECO:0000259" key="2">
    <source>
        <dbReference type="Pfam" id="PF04608"/>
    </source>
</evidence>
<organism evidence="3 4">
    <name type="scientific">Desulfacinum hydrothermale DSM 13146</name>
    <dbReference type="NCBI Taxonomy" id="1121390"/>
    <lineage>
        <taxon>Bacteria</taxon>
        <taxon>Pseudomonadati</taxon>
        <taxon>Thermodesulfobacteriota</taxon>
        <taxon>Syntrophobacteria</taxon>
        <taxon>Syntrophobacterales</taxon>
        <taxon>Syntrophobacteraceae</taxon>
        <taxon>Desulfacinum</taxon>
    </lineage>
</organism>
<dbReference type="GO" id="GO:0006655">
    <property type="term" value="P:phosphatidylglycerol biosynthetic process"/>
    <property type="evidence" value="ECO:0007669"/>
    <property type="project" value="UniProtKB-UniPathway"/>
</dbReference>
<protein>
    <submittedName>
        <fullName evidence="3">Phosphatidylglycerophosphatase A</fullName>
    </submittedName>
</protein>
<keyword evidence="1" id="KW-0812">Transmembrane</keyword>
<dbReference type="CDD" id="cd06971">
    <property type="entry name" value="PgpA"/>
    <property type="match status" value="1"/>
</dbReference>
<dbReference type="Proteomes" id="UP000192783">
    <property type="component" value="Unassembled WGS sequence"/>
</dbReference>
<accession>A0A1W1XHV6</accession>
<gene>
    <name evidence="3" type="ORF">SAMN02746041_01756</name>
</gene>
<dbReference type="SUPFAM" id="SSF101307">
    <property type="entry name" value="YutG-like"/>
    <property type="match status" value="1"/>
</dbReference>
<dbReference type="UniPathway" id="UPA00084">
    <property type="reaction ID" value="UER00504"/>
</dbReference>
<dbReference type="InterPro" id="IPR007686">
    <property type="entry name" value="YutG/PgpA"/>
</dbReference>
<evidence type="ECO:0000256" key="1">
    <source>
        <dbReference type="SAM" id="Phobius"/>
    </source>
</evidence>
<sequence length="163" mass="17291">MERMKDRVDGLEAMALSLARLGVLGRSPAAPGTVATLAAGIPSAWVVAQLPYGWACLILVLLFPAACWACDRAQQILVKADPGEVVVDELMGFLVTMIGLPATGLSLLLGALFFRLFDIWKPWPVNVLDGELHGGLGIMADDVAAGLYAHAAVAFLLPLLERL</sequence>
<dbReference type="PANTHER" id="PTHR36305:SF1">
    <property type="entry name" value="PHOSPHATIDYLGLYCEROPHOSPHATASE A"/>
    <property type="match status" value="1"/>
</dbReference>
<dbReference type="PIRSF" id="PIRSF006162">
    <property type="entry name" value="PgpA"/>
    <property type="match status" value="1"/>
</dbReference>
<name>A0A1W1XHV6_9BACT</name>